<comment type="caution">
    <text evidence="1">The sequence shown here is derived from an EMBL/GenBank/DDBJ whole genome shotgun (WGS) entry which is preliminary data.</text>
</comment>
<evidence type="ECO:0000313" key="1">
    <source>
        <dbReference type="EMBL" id="GAE84015.1"/>
    </source>
</evidence>
<protein>
    <submittedName>
        <fullName evidence="1">Uncharacterized protein</fullName>
    </submittedName>
</protein>
<organism evidence="1 2">
    <name type="scientific">Bacteroides reticulotermitis JCM 10512</name>
    <dbReference type="NCBI Taxonomy" id="1445607"/>
    <lineage>
        <taxon>Bacteria</taxon>
        <taxon>Pseudomonadati</taxon>
        <taxon>Bacteroidota</taxon>
        <taxon>Bacteroidia</taxon>
        <taxon>Bacteroidales</taxon>
        <taxon>Bacteroidaceae</taxon>
        <taxon>Bacteroides</taxon>
    </lineage>
</organism>
<accession>W4US48</accession>
<proteinExistence type="predicted"/>
<reference evidence="1 2" key="1">
    <citation type="journal article" date="2014" name="Genome Announc.">
        <title>Draft Genome Sequence of Bacteroides reticulotermitis Strain JCM 10512T, Isolated from the Gut of a Termite.</title>
        <authorList>
            <person name="Yuki M."/>
            <person name="Oshima K."/>
            <person name="Suda W."/>
            <person name="Sakamoto M."/>
            <person name="Iida T."/>
            <person name="Hattori M."/>
            <person name="Ohkuma M."/>
        </authorList>
    </citation>
    <scope>NUCLEOTIDE SEQUENCE [LARGE SCALE GENOMIC DNA]</scope>
    <source>
        <strain evidence="1 2">JCM 10512</strain>
    </source>
</reference>
<dbReference type="STRING" id="1445607.JCM10512_2325"/>
<keyword evidence="2" id="KW-1185">Reference proteome</keyword>
<gene>
    <name evidence="1" type="ORF">JCM10512_2325</name>
</gene>
<name>W4US48_9BACE</name>
<dbReference type="Proteomes" id="UP000019131">
    <property type="component" value="Unassembled WGS sequence"/>
</dbReference>
<dbReference type="AlphaFoldDB" id="W4US48"/>
<dbReference type="EMBL" id="BAIV01000013">
    <property type="protein sequence ID" value="GAE84015.1"/>
    <property type="molecule type" value="Genomic_DNA"/>
</dbReference>
<evidence type="ECO:0000313" key="2">
    <source>
        <dbReference type="Proteomes" id="UP000019131"/>
    </source>
</evidence>
<sequence>MSQDPELERALHIVDLMPKVERDILLAWREYRVKLIEHMAKVKALKDSLDANKPRFVETIPNTSLSTVEE</sequence>